<dbReference type="Pfam" id="PF00656">
    <property type="entry name" value="Peptidase_C14"/>
    <property type="match status" value="1"/>
</dbReference>
<dbReference type="GO" id="GO:0004197">
    <property type="term" value="F:cysteine-type endopeptidase activity"/>
    <property type="evidence" value="ECO:0007669"/>
    <property type="project" value="InterPro"/>
</dbReference>
<dbReference type="PROSITE" id="PS00018">
    <property type="entry name" value="EF_HAND_1"/>
    <property type="match status" value="1"/>
</dbReference>
<protein>
    <recommendedName>
        <fullName evidence="1">Peptidase C14 caspase domain-containing protein</fullName>
    </recommendedName>
</protein>
<dbReference type="RefSeq" id="WP_062651094.1">
    <property type="nucleotide sequence ID" value="NZ_LPUR01000011.1"/>
</dbReference>
<comment type="caution">
    <text evidence="2">The sequence shown here is derived from an EMBL/GenBank/DDBJ whole genome shotgun (WGS) entry which is preliminary data.</text>
</comment>
<evidence type="ECO:0000259" key="1">
    <source>
        <dbReference type="Pfam" id="PF00656"/>
    </source>
</evidence>
<dbReference type="PANTHER" id="PTHR22576">
    <property type="entry name" value="MUCOSA ASSOCIATED LYMPHOID TISSUE LYMPHOMA TRANSLOCATION PROTEIN 1/PARACASPASE"/>
    <property type="match status" value="1"/>
</dbReference>
<name>A0A135WDL0_9FLAO</name>
<organism evidence="2 3">
    <name type="scientific">Chryseobacterium kwangjuense</name>
    <dbReference type="NCBI Taxonomy" id="267125"/>
    <lineage>
        <taxon>Bacteria</taxon>
        <taxon>Pseudomonadati</taxon>
        <taxon>Bacteroidota</taxon>
        <taxon>Flavobacteriia</taxon>
        <taxon>Flavobacteriales</taxon>
        <taxon>Weeksellaceae</taxon>
        <taxon>Chryseobacterium group</taxon>
        <taxon>Chryseobacterium</taxon>
    </lineage>
</organism>
<gene>
    <name evidence="2" type="ORF">AU378_11115</name>
</gene>
<reference evidence="3" key="1">
    <citation type="submission" date="2015-12" db="EMBL/GenBank/DDBJ databases">
        <title>Genome sequence of a biocontrol rhizobacterium Chryseobacterium kwangjuense strain KJ1R5 isolated from pepper (Capsicum annuum L.).</title>
        <authorList>
            <person name="Jeong J.-J."/>
            <person name="Park H."/>
            <person name="Mannaa M."/>
            <person name="Sang M.K."/>
            <person name="Choi I.-G."/>
            <person name="Kim K.D."/>
        </authorList>
    </citation>
    <scope>NUCLEOTIDE SEQUENCE [LARGE SCALE GENOMIC DNA]</scope>
    <source>
        <strain evidence="3">KJ1R5</strain>
    </source>
</reference>
<dbReference type="AlphaFoldDB" id="A0A135WDL0"/>
<evidence type="ECO:0000313" key="2">
    <source>
        <dbReference type="EMBL" id="KXH82979.1"/>
    </source>
</evidence>
<dbReference type="Gene3D" id="3.40.50.1460">
    <property type="match status" value="1"/>
</dbReference>
<dbReference type="EMBL" id="LPUR01000011">
    <property type="protein sequence ID" value="KXH82979.1"/>
    <property type="molecule type" value="Genomic_DNA"/>
</dbReference>
<dbReference type="InterPro" id="IPR029030">
    <property type="entry name" value="Caspase-like_dom_sf"/>
</dbReference>
<evidence type="ECO:0000313" key="3">
    <source>
        <dbReference type="Proteomes" id="UP000070513"/>
    </source>
</evidence>
<feature type="domain" description="Peptidase C14 caspase" evidence="1">
    <location>
        <begin position="21"/>
        <end position="236"/>
    </location>
</feature>
<dbReference type="SUPFAM" id="SSF52129">
    <property type="entry name" value="Caspase-like"/>
    <property type="match status" value="1"/>
</dbReference>
<dbReference type="InterPro" id="IPR011600">
    <property type="entry name" value="Pept_C14_caspase"/>
</dbReference>
<sequence length="245" mass="27711">MRILFTVTLLLYFSFVEAKIYAVVVGVEKYDGTVTDLGASVDDAQNMYNFLRANKNNKVVYLTDTNATKQNILYAMEKTFALAKKDDMIIFFFAGHGAEGMFCPHNVNGGKNALLHTEVKTMFKKSHAKHKLVIADACFSGSIHTKSSSKKNYEANSSKNNENVVIFMSSRDDEYSMEDRYINAGFFTHFLVRGMGGEADGDKNKEVTLYELYAYVRKNVRSKTMEKQTPVMFGNFNKEAVITTY</sequence>
<dbReference type="GO" id="GO:0006508">
    <property type="term" value="P:proteolysis"/>
    <property type="evidence" value="ECO:0007669"/>
    <property type="project" value="InterPro"/>
</dbReference>
<dbReference type="InterPro" id="IPR018247">
    <property type="entry name" value="EF_Hand_1_Ca_BS"/>
</dbReference>
<accession>A0A135WDL0</accession>
<dbReference type="Proteomes" id="UP000070513">
    <property type="component" value="Unassembled WGS sequence"/>
</dbReference>
<proteinExistence type="predicted"/>
<dbReference type="OrthoDB" id="9812126at2"/>
<dbReference type="InterPro" id="IPR052039">
    <property type="entry name" value="Caspase-related_regulators"/>
</dbReference>
<dbReference type="PANTHER" id="PTHR22576:SF37">
    <property type="entry name" value="MUCOSA-ASSOCIATED LYMPHOID TISSUE LYMPHOMA TRANSLOCATION PROTEIN 1"/>
    <property type="match status" value="1"/>
</dbReference>
<reference evidence="2 3" key="2">
    <citation type="journal article" date="2016" name="Genome Announc.">
        <title>Draft Genome Sequence of a Biocontrol Rhizobacterium, Chryseobacterium kwangjuense Strain KJ1R5, Isolated from Pepper (Capsicum annuum).</title>
        <authorList>
            <person name="Jeong J.J."/>
            <person name="Park H."/>
            <person name="Park B.H."/>
            <person name="Mannaa M."/>
            <person name="Sang M.K."/>
            <person name="Choi I.G."/>
            <person name="Kim K.D."/>
        </authorList>
    </citation>
    <scope>NUCLEOTIDE SEQUENCE [LARGE SCALE GENOMIC DNA]</scope>
    <source>
        <strain evidence="2 3">KJ1R5</strain>
    </source>
</reference>